<dbReference type="EMBL" id="JBHTKA010000016">
    <property type="protein sequence ID" value="MFD1003487.1"/>
    <property type="molecule type" value="Genomic_DNA"/>
</dbReference>
<keyword evidence="1" id="KW-0472">Membrane</keyword>
<comment type="caution">
    <text evidence="2">The sequence shown here is derived from an EMBL/GenBank/DDBJ whole genome shotgun (WGS) entry which is preliminary data.</text>
</comment>
<keyword evidence="1" id="KW-1133">Transmembrane helix</keyword>
<dbReference type="RefSeq" id="WP_377586242.1">
    <property type="nucleotide sequence ID" value="NZ_JBHTKA010000016.1"/>
</dbReference>
<gene>
    <name evidence="2" type="ORF">ACFQ21_29450</name>
</gene>
<evidence type="ECO:0000256" key="1">
    <source>
        <dbReference type="SAM" id="Phobius"/>
    </source>
</evidence>
<sequence>MKNRIFGWALSIGTTLLLFTNIGKFKGAYYTFFYRDEHFRLKDYLVSVANPLLYLVIVYTGVSLGIQYIKLNKGAHLKNKKIWFVTVMMIWIMLELPFYKCGYGVRHSFWESQRGHFH</sequence>
<evidence type="ECO:0000313" key="3">
    <source>
        <dbReference type="Proteomes" id="UP001597112"/>
    </source>
</evidence>
<accession>A0ABW3KBP1</accession>
<keyword evidence="1" id="KW-0812">Transmembrane</keyword>
<feature type="transmembrane region" description="Helical" evidence="1">
    <location>
        <begin position="51"/>
        <end position="69"/>
    </location>
</feature>
<keyword evidence="3" id="KW-1185">Reference proteome</keyword>
<proteinExistence type="predicted"/>
<reference evidence="3" key="1">
    <citation type="journal article" date="2019" name="Int. J. Syst. Evol. Microbiol.">
        <title>The Global Catalogue of Microorganisms (GCM) 10K type strain sequencing project: providing services to taxonomists for standard genome sequencing and annotation.</title>
        <authorList>
            <consortium name="The Broad Institute Genomics Platform"/>
            <consortium name="The Broad Institute Genome Sequencing Center for Infectious Disease"/>
            <person name="Wu L."/>
            <person name="Ma J."/>
        </authorList>
    </citation>
    <scope>NUCLEOTIDE SEQUENCE [LARGE SCALE GENOMIC DNA]</scope>
    <source>
        <strain evidence="3">CCUG 58938</strain>
    </source>
</reference>
<evidence type="ECO:0000313" key="2">
    <source>
        <dbReference type="EMBL" id="MFD1003487.1"/>
    </source>
</evidence>
<dbReference type="Proteomes" id="UP001597112">
    <property type="component" value="Unassembled WGS sequence"/>
</dbReference>
<feature type="transmembrane region" description="Helical" evidence="1">
    <location>
        <begin position="81"/>
        <end position="99"/>
    </location>
</feature>
<name>A0ABW3KBP1_9BACT</name>
<protein>
    <submittedName>
        <fullName evidence="2">Uncharacterized protein</fullName>
    </submittedName>
</protein>
<organism evidence="2 3">
    <name type="scientific">Ohtaekwangia kribbensis</name>
    <dbReference type="NCBI Taxonomy" id="688913"/>
    <lineage>
        <taxon>Bacteria</taxon>
        <taxon>Pseudomonadati</taxon>
        <taxon>Bacteroidota</taxon>
        <taxon>Cytophagia</taxon>
        <taxon>Cytophagales</taxon>
        <taxon>Fulvivirgaceae</taxon>
        <taxon>Ohtaekwangia</taxon>
    </lineage>
</organism>